<dbReference type="InterPro" id="IPR006668">
    <property type="entry name" value="Mg_transptr_MgtE_intracell_dom"/>
</dbReference>
<dbReference type="SUPFAM" id="SSF158791">
    <property type="entry name" value="MgtE N-terminal domain-like"/>
    <property type="match status" value="1"/>
</dbReference>
<dbReference type="InterPro" id="IPR000644">
    <property type="entry name" value="CBS_dom"/>
</dbReference>
<dbReference type="CDD" id="cd04606">
    <property type="entry name" value="CBS_pair_Mg_transporter"/>
    <property type="match status" value="1"/>
</dbReference>
<dbReference type="Gene3D" id="1.25.60.10">
    <property type="entry name" value="MgtE N-terminal domain-like"/>
    <property type="match status" value="1"/>
</dbReference>
<dbReference type="EMBL" id="BNJF01000001">
    <property type="protein sequence ID" value="GHO43589.1"/>
    <property type="molecule type" value="Genomic_DNA"/>
</dbReference>
<comment type="caution">
    <text evidence="3">The sequence shown here is derived from an EMBL/GenBank/DDBJ whole genome shotgun (WGS) entry which is preliminary data.</text>
</comment>
<proteinExistence type="predicted"/>
<dbReference type="Gene3D" id="3.10.580.10">
    <property type="entry name" value="CBS-domain"/>
    <property type="match status" value="1"/>
</dbReference>
<dbReference type="SMART" id="SM00116">
    <property type="entry name" value="CBS"/>
    <property type="match status" value="1"/>
</dbReference>
<dbReference type="InterPro" id="IPR046342">
    <property type="entry name" value="CBS_dom_sf"/>
</dbReference>
<dbReference type="InterPro" id="IPR038076">
    <property type="entry name" value="MgtE_N_sf"/>
</dbReference>
<dbReference type="Proteomes" id="UP000612362">
    <property type="component" value="Unassembled WGS sequence"/>
</dbReference>
<dbReference type="InterPro" id="IPR006669">
    <property type="entry name" value="MgtE_transporter"/>
</dbReference>
<dbReference type="PANTHER" id="PTHR43773:SF1">
    <property type="entry name" value="MAGNESIUM TRANSPORTER MGTE"/>
    <property type="match status" value="1"/>
</dbReference>
<accession>A0A8J3HTT6</accession>
<dbReference type="GO" id="GO:0015095">
    <property type="term" value="F:magnesium ion transmembrane transporter activity"/>
    <property type="evidence" value="ECO:0007669"/>
    <property type="project" value="InterPro"/>
</dbReference>
<evidence type="ECO:0000256" key="1">
    <source>
        <dbReference type="PROSITE-ProRule" id="PRU00703"/>
    </source>
</evidence>
<name>A0A8J3HTT6_9CHLR</name>
<keyword evidence="1" id="KW-0129">CBS domain</keyword>
<dbReference type="PROSITE" id="PS51371">
    <property type="entry name" value="CBS"/>
    <property type="match status" value="1"/>
</dbReference>
<sequence length="437" mass="48995">MLYLSQLLGTTVETPREMRVGRIVDVLLPARQVGSDEPAYPDALLLEGEEEQHWRVPHNALSWFEGALQLTTPLEQLPQVTQSLDEEQQDTVSLAKEVLDQQVIDIKHKKAVRVNDVCFDSDWRILGIDNTPFGLVRRLTPAWLHGSKGRDASTAPIPWNQVELIGQPRPGIQDDEEDVPEEVLPHVQRLLKGHLAEMHPADIAEIVHQLTPGQGARIIEGLDDETAAATMEEIETERQSHILENLDSERAADILQIMGPDEAADLIASLPEEQAQELLQRMEPEESEDVQELLEYEEDSAGGLMTTDYLALTLTRTANEALEAVRVNAREHDLRTAYIYCVENEEDEESRLVGVVSLWELLIATPTQQLQQLMETNLITVAPNTQAREVAEIIAKYNLLAVPVVNESQALQGIITVDDALDVLLPSGRRRKPKRMY</sequence>
<evidence type="ECO:0000313" key="4">
    <source>
        <dbReference type="Proteomes" id="UP000612362"/>
    </source>
</evidence>
<evidence type="ECO:0000259" key="2">
    <source>
        <dbReference type="PROSITE" id="PS51371"/>
    </source>
</evidence>
<evidence type="ECO:0000313" key="3">
    <source>
        <dbReference type="EMBL" id="GHO43589.1"/>
    </source>
</evidence>
<feature type="domain" description="CBS" evidence="2">
    <location>
        <begin position="374"/>
        <end position="431"/>
    </location>
</feature>
<dbReference type="PANTHER" id="PTHR43773">
    <property type="entry name" value="MAGNESIUM TRANSPORTER MGTE"/>
    <property type="match status" value="1"/>
</dbReference>
<reference evidence="3" key="1">
    <citation type="submission" date="2020-10" db="EMBL/GenBank/DDBJ databases">
        <title>Taxonomic study of unclassified bacteria belonging to the class Ktedonobacteria.</title>
        <authorList>
            <person name="Yabe S."/>
            <person name="Wang C.M."/>
            <person name="Zheng Y."/>
            <person name="Sakai Y."/>
            <person name="Cavaletti L."/>
            <person name="Monciardini P."/>
            <person name="Donadio S."/>
        </authorList>
    </citation>
    <scope>NUCLEOTIDE SEQUENCE</scope>
    <source>
        <strain evidence="3">SOSP1-1</strain>
    </source>
</reference>
<dbReference type="SUPFAM" id="SSF54631">
    <property type="entry name" value="CBS-domain pair"/>
    <property type="match status" value="1"/>
</dbReference>
<protein>
    <recommendedName>
        <fullName evidence="2">CBS domain-containing protein</fullName>
    </recommendedName>
</protein>
<dbReference type="GO" id="GO:0016020">
    <property type="term" value="C:membrane"/>
    <property type="evidence" value="ECO:0007669"/>
    <property type="project" value="InterPro"/>
</dbReference>
<dbReference type="Pfam" id="PF03448">
    <property type="entry name" value="MgtE_N"/>
    <property type="match status" value="1"/>
</dbReference>
<keyword evidence="4" id="KW-1185">Reference proteome</keyword>
<organism evidence="3 4">
    <name type="scientific">Ktedonospora formicarum</name>
    <dbReference type="NCBI Taxonomy" id="2778364"/>
    <lineage>
        <taxon>Bacteria</taxon>
        <taxon>Bacillati</taxon>
        <taxon>Chloroflexota</taxon>
        <taxon>Ktedonobacteria</taxon>
        <taxon>Ktedonobacterales</taxon>
        <taxon>Ktedonobacteraceae</taxon>
        <taxon>Ktedonospora</taxon>
    </lineage>
</organism>
<dbReference type="SMART" id="SM00924">
    <property type="entry name" value="MgtE_N"/>
    <property type="match status" value="1"/>
</dbReference>
<dbReference type="RefSeq" id="WP_220193051.1">
    <property type="nucleotide sequence ID" value="NZ_BNJF01000001.1"/>
</dbReference>
<dbReference type="AlphaFoldDB" id="A0A8J3HTT6"/>
<gene>
    <name evidence="3" type="ORF">KSX_17520</name>
</gene>
<dbReference type="Pfam" id="PF00571">
    <property type="entry name" value="CBS"/>
    <property type="match status" value="2"/>
</dbReference>